<evidence type="ECO:0000313" key="1">
    <source>
        <dbReference type="EMBL" id="ADU79437.1"/>
    </source>
</evidence>
<organism evidence="1 2">
    <name type="scientific">Helicobacter pylori (strain India7)</name>
    <dbReference type="NCBI Taxonomy" id="907238"/>
    <lineage>
        <taxon>Bacteria</taxon>
        <taxon>Pseudomonadati</taxon>
        <taxon>Campylobacterota</taxon>
        <taxon>Epsilonproteobacteria</taxon>
        <taxon>Campylobacterales</taxon>
        <taxon>Helicobacteraceae</taxon>
        <taxon>Helicobacter</taxon>
    </lineage>
</organism>
<evidence type="ECO:0000313" key="2">
    <source>
        <dbReference type="Proteomes" id="UP000009059"/>
    </source>
</evidence>
<dbReference type="AlphaFoldDB" id="E8QE49"/>
<protein>
    <submittedName>
        <fullName evidence="1">Uncharacterized protein</fullName>
    </submittedName>
</protein>
<sequence length="60" mass="6910">MSIVLHYLSTLIGLNQSRVQKPVKNFLKICDFLKISKNLFEEKLDAKLVVFSNNAKQKTD</sequence>
<dbReference type="HOGENOM" id="CLU_2935189_0_0_7"/>
<reference evidence="2" key="1">
    <citation type="submission" date="2010-11" db="EMBL/GenBank/DDBJ databases">
        <title>Genome sequence of Helicobacter pylori strain India7.</title>
        <authorList>
            <person name="Kersulyte D."/>
            <person name="Mukhopadhyay A."/>
            <person name="Choudhury A."/>
            <person name="Nair G.B."/>
            <person name="Berg D.E."/>
        </authorList>
    </citation>
    <scope>NUCLEOTIDE SEQUENCE [LARGE SCALE GENOMIC DNA]</scope>
    <source>
        <strain evidence="2">India7</strain>
    </source>
</reference>
<gene>
    <name evidence="1" type="ordered locus">HPIN_00900</name>
</gene>
<accession>E8QE49</accession>
<name>E8QE49_HELP7</name>
<dbReference type="PATRIC" id="fig|907238.3.peg.181"/>
<dbReference type="Proteomes" id="UP000009059">
    <property type="component" value="Chromosome"/>
</dbReference>
<proteinExistence type="predicted"/>
<dbReference type="KEGG" id="hpn:HPIN_00900"/>
<dbReference type="EMBL" id="CP002331">
    <property type="protein sequence ID" value="ADU79437.1"/>
    <property type="molecule type" value="Genomic_DNA"/>
</dbReference>